<dbReference type="Gene3D" id="1.20.1330.10">
    <property type="entry name" value="f41 fragment of flagellin, N-terminal domain"/>
    <property type="match status" value="1"/>
</dbReference>
<gene>
    <name evidence="5" type="ORF">P73_0116</name>
</gene>
<dbReference type="InterPro" id="IPR046358">
    <property type="entry name" value="Flagellin_C"/>
</dbReference>
<evidence type="ECO:0000256" key="2">
    <source>
        <dbReference type="ARBA" id="ARBA00005709"/>
    </source>
</evidence>
<dbReference type="PANTHER" id="PTHR42792">
    <property type="entry name" value="FLAGELLIN"/>
    <property type="match status" value="1"/>
</dbReference>
<dbReference type="HOGENOM" id="CLU_071294_0_0_5"/>
<organism evidence="5 6">
    <name type="scientific">Celeribacter indicus</name>
    <dbReference type="NCBI Taxonomy" id="1208324"/>
    <lineage>
        <taxon>Bacteria</taxon>
        <taxon>Pseudomonadati</taxon>
        <taxon>Pseudomonadota</taxon>
        <taxon>Alphaproteobacteria</taxon>
        <taxon>Rhodobacterales</taxon>
        <taxon>Roseobacteraceae</taxon>
        <taxon>Celeribacter</taxon>
    </lineage>
</organism>
<evidence type="ECO:0000259" key="4">
    <source>
        <dbReference type="Pfam" id="PF00700"/>
    </source>
</evidence>
<protein>
    <submittedName>
        <fullName evidence="5">Flagellar hook-associated protein FlgL</fullName>
    </submittedName>
</protein>
<dbReference type="EMBL" id="CP004393">
    <property type="protein sequence ID" value="AJE44831.1"/>
    <property type="molecule type" value="Genomic_DNA"/>
</dbReference>
<dbReference type="GO" id="GO:0009288">
    <property type="term" value="C:bacterial-type flagellum"/>
    <property type="evidence" value="ECO:0007669"/>
    <property type="project" value="UniProtKB-SubCell"/>
</dbReference>
<dbReference type="Pfam" id="PF00700">
    <property type="entry name" value="Flagellin_C"/>
    <property type="match status" value="1"/>
</dbReference>
<dbReference type="InterPro" id="IPR001492">
    <property type="entry name" value="Flagellin"/>
</dbReference>
<reference evidence="5 6" key="1">
    <citation type="journal article" date="2014" name="Int. J. Syst. Evol. Microbiol.">
        <title>Celeribacter indicus sp. nov., a polycyclic aromatic hydrocarbon-degrading bacterium from deep-sea sediment and reclassification of Huaishuia halophila as Celeribacter halophilus comb. nov.</title>
        <authorList>
            <person name="Lai Q."/>
            <person name="Cao J."/>
            <person name="Yuan J."/>
            <person name="Li F."/>
            <person name="Shao Z."/>
        </authorList>
    </citation>
    <scope>NUCLEOTIDE SEQUENCE [LARGE SCALE GENOMIC DNA]</scope>
    <source>
        <strain evidence="5">P73</strain>
    </source>
</reference>
<keyword evidence="3" id="KW-0975">Bacterial flagellum</keyword>
<evidence type="ECO:0000313" key="6">
    <source>
        <dbReference type="Proteomes" id="UP000031521"/>
    </source>
</evidence>
<keyword evidence="5" id="KW-0966">Cell projection</keyword>
<dbReference type="SUPFAM" id="SSF64518">
    <property type="entry name" value="Phase 1 flagellin"/>
    <property type="match status" value="1"/>
</dbReference>
<comment type="similarity">
    <text evidence="2">Belongs to the bacterial flagellin family.</text>
</comment>
<keyword evidence="5" id="KW-0282">Flagellum</keyword>
<keyword evidence="6" id="KW-1185">Reference proteome</keyword>
<accession>A0A0B5DVN7</accession>
<name>A0A0B5DVN7_9RHOB</name>
<comment type="subcellular location">
    <subcellularLocation>
        <location evidence="1">Bacterial flagellum</location>
    </subcellularLocation>
</comment>
<dbReference type="STRING" id="1208324.P73_0116"/>
<proteinExistence type="inferred from homology"/>
<dbReference type="OrthoDB" id="7312911at2"/>
<feature type="domain" description="Flagellin C-terminal" evidence="4">
    <location>
        <begin position="258"/>
        <end position="335"/>
    </location>
</feature>
<dbReference type="RefSeq" id="WP_043868009.1">
    <property type="nucleotide sequence ID" value="NZ_CP004393.1"/>
</dbReference>
<evidence type="ECO:0000256" key="3">
    <source>
        <dbReference type="ARBA" id="ARBA00023143"/>
    </source>
</evidence>
<dbReference type="PANTHER" id="PTHR42792:SF1">
    <property type="entry name" value="FLAGELLAR HOOK-ASSOCIATED PROTEIN 3"/>
    <property type="match status" value="1"/>
</dbReference>
<evidence type="ECO:0000256" key="1">
    <source>
        <dbReference type="ARBA" id="ARBA00004365"/>
    </source>
</evidence>
<keyword evidence="5" id="KW-0969">Cilium</keyword>
<evidence type="ECO:0000313" key="5">
    <source>
        <dbReference type="EMBL" id="AJE44831.1"/>
    </source>
</evidence>
<dbReference type="Proteomes" id="UP000031521">
    <property type="component" value="Chromosome"/>
</dbReference>
<dbReference type="GO" id="GO:0005198">
    <property type="term" value="F:structural molecule activity"/>
    <property type="evidence" value="ECO:0007669"/>
    <property type="project" value="InterPro"/>
</dbReference>
<dbReference type="KEGG" id="cid:P73_0116"/>
<dbReference type="AlphaFoldDB" id="A0A0B5DVN7"/>
<sequence>MSSISLGDMASTLRTMRFTTQVKQDLERYTSELSSGRKQNIAAAVSGDFTPLSSIERSLRTLASYDLSIREADLFATSMQTTLGTIASHLSDSATGLLTAAANGGETSISVAAGDAQSRFRSILSALNTRVGDRALFSGAATGATAFAPADDILADLQAVVASATTVSDVETLLDDWFMVSGGGFETTAYRGSTRHLSGFTLGDGESASLEVRGDDPALRQVLKGLALASLLDQGLFDGDPDARAQLLRSAGETLMGAQAGLTDLQAQVGSVEARIEEAGAANASMKYSYSRAKSDIVSADPEDTASLLQQTETQLELIYTLTARLSRLTLADYL</sequence>